<organism evidence="1 2">
    <name type="scientific">Panagrolaimus sp. ES5</name>
    <dbReference type="NCBI Taxonomy" id="591445"/>
    <lineage>
        <taxon>Eukaryota</taxon>
        <taxon>Metazoa</taxon>
        <taxon>Ecdysozoa</taxon>
        <taxon>Nematoda</taxon>
        <taxon>Chromadorea</taxon>
        <taxon>Rhabditida</taxon>
        <taxon>Tylenchina</taxon>
        <taxon>Panagrolaimomorpha</taxon>
        <taxon>Panagrolaimoidea</taxon>
        <taxon>Panagrolaimidae</taxon>
        <taxon>Panagrolaimus</taxon>
    </lineage>
</organism>
<sequence length="399" mass="44175">MNPLYADEYCRSILGSVVPESSPRKYISPNGSPQVTPTKYRCDGGDRYIPFREDEKEWTKKYSKLDMSVLSDSRVKTPSSAKRNLNAMMRVADQQAGGAAVYGAAVSHNIHQAGGAGTPPHNNNTPAPYHIPPATTPNAGNPRSAPDDSYHDLLTHRALLSNELLDESIVDIRSENSGGTGVKILRRQPPGPIYRFANRTPVKHGIASSSTLFSTSPLSSDSQRLLKSPRKPQRKVPKNPYKVLDAPDLQDDFYLNLVDWSSQNILSVGLNTCVYLWSAYNSQVVKLCDLGHDQDAVTSVQWAERGEYLAVGTNRGKLEIWDAQAQKKIHSFDSHNGRIGCLAWNNDLICSGSRDRSISVRDLREMTNVDKKLTNHRQEVCGLKWSPNKQYLASGGNDN</sequence>
<dbReference type="WBParaSite" id="ES5_v2.g13982.t1">
    <property type="protein sequence ID" value="ES5_v2.g13982.t1"/>
    <property type="gene ID" value="ES5_v2.g13982"/>
</dbReference>
<protein>
    <submittedName>
        <fullName evidence="2">Anaphase-promoting complex subunit 4-like WD40 domain-containing protein</fullName>
    </submittedName>
</protein>
<proteinExistence type="predicted"/>
<name>A0AC34FA20_9BILA</name>
<dbReference type="Proteomes" id="UP000887579">
    <property type="component" value="Unplaced"/>
</dbReference>
<evidence type="ECO:0000313" key="2">
    <source>
        <dbReference type="WBParaSite" id="ES5_v2.g13982.t1"/>
    </source>
</evidence>
<accession>A0AC34FA20</accession>
<evidence type="ECO:0000313" key="1">
    <source>
        <dbReference type="Proteomes" id="UP000887579"/>
    </source>
</evidence>
<reference evidence="2" key="1">
    <citation type="submission" date="2022-11" db="UniProtKB">
        <authorList>
            <consortium name="WormBaseParasite"/>
        </authorList>
    </citation>
    <scope>IDENTIFICATION</scope>
</reference>